<evidence type="ECO:0000256" key="1">
    <source>
        <dbReference type="ARBA" id="ARBA00010528"/>
    </source>
</evidence>
<reference evidence="7" key="1">
    <citation type="submission" date="2020-06" db="EMBL/GenBank/DDBJ databases">
        <title>Legume-microbial interactions unlock mineral nutrients during tropical forest succession.</title>
        <authorList>
            <person name="Epihov D.Z."/>
        </authorList>
    </citation>
    <scope>NUCLEOTIDE SEQUENCE [LARGE SCALE GENOMIC DNA]</scope>
    <source>
        <strain evidence="7">Pan2503</strain>
    </source>
</reference>
<comment type="caution">
    <text evidence="7">The sequence shown here is derived from an EMBL/GenBank/DDBJ whole genome shotgun (WGS) entry which is preliminary data.</text>
</comment>
<dbReference type="GO" id="GO:0005840">
    <property type="term" value="C:ribosome"/>
    <property type="evidence" value="ECO:0007669"/>
    <property type="project" value="UniProtKB-KW"/>
</dbReference>
<keyword evidence="3" id="KW-0687">Ribonucleoprotein</keyword>
<keyword evidence="2 7" id="KW-0689">Ribosomal protein</keyword>
<evidence type="ECO:0000256" key="4">
    <source>
        <dbReference type="ARBA" id="ARBA00035244"/>
    </source>
</evidence>
<evidence type="ECO:0000256" key="6">
    <source>
        <dbReference type="SAM" id="MobiDB-lite"/>
    </source>
</evidence>
<dbReference type="PANTHER" id="PTHR10746:SF6">
    <property type="entry name" value="LARGE RIBOSOMAL SUBUNIT PROTEIN UL4M"/>
    <property type="match status" value="1"/>
</dbReference>
<dbReference type="GO" id="GO:0003735">
    <property type="term" value="F:structural constituent of ribosome"/>
    <property type="evidence" value="ECO:0007669"/>
    <property type="project" value="InterPro"/>
</dbReference>
<proteinExistence type="inferred from homology"/>
<protein>
    <recommendedName>
        <fullName evidence="4">Large ribosomal subunit protein uL4</fullName>
    </recommendedName>
    <alternativeName>
        <fullName evidence="5">50S ribosomal protein L4</fullName>
    </alternativeName>
</protein>
<name>A0A7V8SZR3_9BACT</name>
<organism evidence="7 8">
    <name type="scientific">Candidatus Acidiferrum panamense</name>
    <dbReference type="NCBI Taxonomy" id="2741543"/>
    <lineage>
        <taxon>Bacteria</taxon>
        <taxon>Pseudomonadati</taxon>
        <taxon>Acidobacteriota</taxon>
        <taxon>Terriglobia</taxon>
        <taxon>Candidatus Acidiferrales</taxon>
        <taxon>Candidatus Acidiferrum</taxon>
    </lineage>
</organism>
<gene>
    <name evidence="7" type="primary">rplD</name>
    <name evidence="7" type="ORF">HRJ53_25615</name>
</gene>
<dbReference type="GO" id="GO:0006412">
    <property type="term" value="P:translation"/>
    <property type="evidence" value="ECO:0007669"/>
    <property type="project" value="InterPro"/>
</dbReference>
<dbReference type="GO" id="GO:1990904">
    <property type="term" value="C:ribonucleoprotein complex"/>
    <property type="evidence" value="ECO:0007669"/>
    <property type="project" value="UniProtKB-KW"/>
</dbReference>
<evidence type="ECO:0000256" key="2">
    <source>
        <dbReference type="ARBA" id="ARBA00022980"/>
    </source>
</evidence>
<dbReference type="InterPro" id="IPR002136">
    <property type="entry name" value="Ribosomal_uL4"/>
</dbReference>
<dbReference type="SUPFAM" id="SSF52166">
    <property type="entry name" value="Ribosomal protein L4"/>
    <property type="match status" value="1"/>
</dbReference>
<accession>A0A7V8SZR3</accession>
<evidence type="ECO:0000313" key="7">
    <source>
        <dbReference type="EMBL" id="MBA0088378.1"/>
    </source>
</evidence>
<evidence type="ECO:0000256" key="5">
    <source>
        <dbReference type="ARBA" id="ARBA00035462"/>
    </source>
</evidence>
<dbReference type="InterPro" id="IPR023574">
    <property type="entry name" value="Ribosomal_uL4_dom_sf"/>
</dbReference>
<dbReference type="AlphaFoldDB" id="A0A7V8SZR3"/>
<dbReference type="PANTHER" id="PTHR10746">
    <property type="entry name" value="50S RIBOSOMAL PROTEIN L4"/>
    <property type="match status" value="1"/>
</dbReference>
<feature type="non-terminal residue" evidence="7">
    <location>
        <position position="1"/>
    </location>
</feature>
<dbReference type="Pfam" id="PF00573">
    <property type="entry name" value="Ribosomal_L4"/>
    <property type="match status" value="1"/>
</dbReference>
<dbReference type="Gene3D" id="3.40.1370.10">
    <property type="match status" value="1"/>
</dbReference>
<evidence type="ECO:0000256" key="3">
    <source>
        <dbReference type="ARBA" id="ARBA00023274"/>
    </source>
</evidence>
<feature type="compositionally biased region" description="Basic residues" evidence="6">
    <location>
        <begin position="116"/>
        <end position="135"/>
    </location>
</feature>
<keyword evidence="8" id="KW-1185">Reference proteome</keyword>
<dbReference type="EMBL" id="JACDQQ010002469">
    <property type="protein sequence ID" value="MBA0088378.1"/>
    <property type="molecule type" value="Genomic_DNA"/>
</dbReference>
<dbReference type="InterPro" id="IPR013005">
    <property type="entry name" value="Ribosomal_uL4-like"/>
</dbReference>
<evidence type="ECO:0000313" key="8">
    <source>
        <dbReference type="Proteomes" id="UP000567293"/>
    </source>
</evidence>
<comment type="similarity">
    <text evidence="1">Belongs to the universal ribosomal protein uL4 family.</text>
</comment>
<feature type="region of interest" description="Disordered" evidence="6">
    <location>
        <begin position="104"/>
        <end position="135"/>
    </location>
</feature>
<dbReference type="Proteomes" id="UP000567293">
    <property type="component" value="Unassembled WGS sequence"/>
</dbReference>
<sequence>KLTVVDGWTLESHKTHNLVSALEKLNRTKSALLVSHGENRNLELASRNIEGVKLAAPNLLEPYDVLKHDLVLLSKDAAARLNHSLDPEKKPLVVPDVATIAPAAKPAKKEAAAKSAARKLTTKKAAKPKTKKGKG</sequence>